<dbReference type="AlphaFoldDB" id="G0W4W3"/>
<feature type="compositionally biased region" description="Polar residues" evidence="1">
    <location>
        <begin position="1"/>
        <end position="23"/>
    </location>
</feature>
<dbReference type="Pfam" id="PF06991">
    <property type="entry name" value="MFAP1"/>
    <property type="match status" value="1"/>
</dbReference>
<dbReference type="PANTHER" id="PTHR15327">
    <property type="entry name" value="MICROFIBRIL-ASSOCIATED PROTEIN"/>
    <property type="match status" value="1"/>
</dbReference>
<feature type="compositionally biased region" description="Low complexity" evidence="1">
    <location>
        <begin position="27"/>
        <end position="38"/>
    </location>
</feature>
<dbReference type="KEGG" id="ndi:NDAI_0A06970"/>
<evidence type="ECO:0000256" key="1">
    <source>
        <dbReference type="SAM" id="MobiDB-lite"/>
    </source>
</evidence>
<evidence type="ECO:0000313" key="3">
    <source>
        <dbReference type="EMBL" id="CCD22851.1"/>
    </source>
</evidence>
<dbReference type="EMBL" id="HE580267">
    <property type="protein sequence ID" value="CCD22851.1"/>
    <property type="molecule type" value="Genomic_DNA"/>
</dbReference>
<dbReference type="OrthoDB" id="4070429at2759"/>
<dbReference type="Proteomes" id="UP000000689">
    <property type="component" value="Chromosome 1"/>
</dbReference>
<evidence type="ECO:0000259" key="2">
    <source>
        <dbReference type="Pfam" id="PF06991"/>
    </source>
</evidence>
<dbReference type="OMA" id="EWEAYEH"/>
<gene>
    <name evidence="3" type="primary">NDAI0A06970</name>
    <name evidence="3" type="ordered locus">NDAI_0A06970</name>
</gene>
<feature type="compositionally biased region" description="Basic and acidic residues" evidence="1">
    <location>
        <begin position="64"/>
        <end position="73"/>
    </location>
</feature>
<feature type="domain" description="Micro-fibrillar-associated protein 1 C-terminal" evidence="2">
    <location>
        <begin position="45"/>
        <end position="176"/>
    </location>
</feature>
<reference evidence="3 4" key="1">
    <citation type="journal article" date="2011" name="Proc. Natl. Acad. Sci. U.S.A.">
        <title>Evolutionary erosion of yeast sex chromosomes by mating-type switching accidents.</title>
        <authorList>
            <person name="Gordon J.L."/>
            <person name="Armisen D."/>
            <person name="Proux-Wera E."/>
            <person name="Oheigeartaigh S.S."/>
            <person name="Byrne K.P."/>
            <person name="Wolfe K.H."/>
        </authorList>
    </citation>
    <scope>NUCLEOTIDE SEQUENCE [LARGE SCALE GENOMIC DNA]</scope>
    <source>
        <strain evidence="4">ATCC 10597 / BCRC 20456 / CBS 421 / NBRC 0211 / NRRL Y-12639</strain>
    </source>
</reference>
<sequence length="179" mass="20468">MSSNNDATGSRTTLPTKSVQQEKVASELENISSSSETSSSEESDSSDDEIVLHRPVFLNRKSSRKGDEEDTKKSNGNKKLKIDDGTSKAKLLKERAEAANRLLDTQNRMKLIVDSNYSTDQDILRRTLLLNDDDSIDPEGEKELWIVRRNERIQRHREKLIAKQLELEEYETNKMLNSK</sequence>
<dbReference type="STRING" id="1071378.G0W4W3"/>
<keyword evidence="4" id="KW-1185">Reference proteome</keyword>
<dbReference type="eggNOG" id="ENOG502S80M">
    <property type="taxonomic scope" value="Eukaryota"/>
</dbReference>
<name>G0W4W3_NAUDC</name>
<accession>G0W4W3</accession>
<dbReference type="InterPro" id="IPR033194">
    <property type="entry name" value="MFAP1"/>
</dbReference>
<feature type="compositionally biased region" description="Acidic residues" evidence="1">
    <location>
        <begin position="39"/>
        <end position="49"/>
    </location>
</feature>
<organism evidence="3 4">
    <name type="scientific">Naumovozyma dairenensis (strain ATCC 10597 / BCRC 20456 / CBS 421 / NBRC 0211 / NRRL Y-12639)</name>
    <name type="common">Saccharomyces dairenensis</name>
    <dbReference type="NCBI Taxonomy" id="1071378"/>
    <lineage>
        <taxon>Eukaryota</taxon>
        <taxon>Fungi</taxon>
        <taxon>Dikarya</taxon>
        <taxon>Ascomycota</taxon>
        <taxon>Saccharomycotina</taxon>
        <taxon>Saccharomycetes</taxon>
        <taxon>Saccharomycetales</taxon>
        <taxon>Saccharomycetaceae</taxon>
        <taxon>Naumovozyma</taxon>
    </lineage>
</organism>
<dbReference type="HOGENOM" id="CLU_1503824_0_0_1"/>
<dbReference type="GeneID" id="11493588"/>
<dbReference type="RefSeq" id="XP_003668094.1">
    <property type="nucleotide sequence ID" value="XM_003668046.1"/>
</dbReference>
<dbReference type="InterPro" id="IPR009730">
    <property type="entry name" value="MFAP1_C"/>
</dbReference>
<feature type="region of interest" description="Disordered" evidence="1">
    <location>
        <begin position="1"/>
        <end position="86"/>
    </location>
</feature>
<protein>
    <recommendedName>
        <fullName evidence="2">Micro-fibrillar-associated protein 1 C-terminal domain-containing protein</fullName>
    </recommendedName>
</protein>
<proteinExistence type="predicted"/>
<evidence type="ECO:0000313" key="4">
    <source>
        <dbReference type="Proteomes" id="UP000000689"/>
    </source>
</evidence>